<evidence type="ECO:0000256" key="2">
    <source>
        <dbReference type="ARBA" id="ARBA00007511"/>
    </source>
</evidence>
<proteinExistence type="inferred from homology"/>
<reference evidence="6 7" key="1">
    <citation type="submission" date="2015-12" db="EMBL/GenBank/DDBJ databases">
        <title>Genome sequence of Aneurinibacillus soli.</title>
        <authorList>
            <person name="Lee J.S."/>
            <person name="Lee K.C."/>
            <person name="Kim K.K."/>
            <person name="Lee B.W."/>
        </authorList>
    </citation>
    <scope>NUCLEOTIDE SEQUENCE [LARGE SCALE GENOMIC DNA]</scope>
    <source>
        <strain evidence="6 7">CB4</strain>
    </source>
</reference>
<evidence type="ECO:0000256" key="3">
    <source>
        <dbReference type="ARBA" id="ARBA00022692"/>
    </source>
</evidence>
<gene>
    <name evidence="6" type="ORF">CB4_03433</name>
</gene>
<comment type="similarity">
    <text evidence="2">Belongs to the TerC family.</text>
</comment>
<dbReference type="AlphaFoldDB" id="A0A0U5BM34"/>
<dbReference type="InterPro" id="IPR022301">
    <property type="entry name" value="Integral_membrane_YjbE"/>
</dbReference>
<keyword evidence="7" id="KW-1185">Reference proteome</keyword>
<protein>
    <submittedName>
        <fullName evidence="6">Integral membrane protein TerC family protein</fullName>
    </submittedName>
</protein>
<evidence type="ECO:0000256" key="5">
    <source>
        <dbReference type="ARBA" id="ARBA00023136"/>
    </source>
</evidence>
<dbReference type="OrthoDB" id="5295733at2"/>
<dbReference type="RefSeq" id="WP_096466937.1">
    <property type="nucleotide sequence ID" value="NZ_AP017312.1"/>
</dbReference>
<dbReference type="Pfam" id="PF03741">
    <property type="entry name" value="TerC"/>
    <property type="match status" value="1"/>
</dbReference>
<sequence>MDASFWIGFVNIIIIDIVLSGDNAVVIGMASRKLPPEKRQQAVIWGTGGAVALRVILTALAAWVLLIPYLKAAGGLVLAWIAFKLLAGEEAEGDGIEASGTLWSAIKMIVVADFVMSLDNVLAVGGAAHGDFVLLLFGLGFSIPLLMFGSNLIANLMDRLPVLVYVGAGILAYTAGSMIIQEEVVQQHIAPVLYELTWVVPILVTGLVLGVGLWWRRHTHQSFV</sequence>
<evidence type="ECO:0000256" key="4">
    <source>
        <dbReference type="ARBA" id="ARBA00022989"/>
    </source>
</evidence>
<comment type="subcellular location">
    <subcellularLocation>
        <location evidence="1">Membrane</location>
        <topology evidence="1">Multi-pass membrane protein</topology>
    </subcellularLocation>
</comment>
<accession>A0A0U5BM34</accession>
<dbReference type="EMBL" id="AP017312">
    <property type="protein sequence ID" value="BAU29246.1"/>
    <property type="molecule type" value="Genomic_DNA"/>
</dbReference>
<evidence type="ECO:0000313" key="7">
    <source>
        <dbReference type="Proteomes" id="UP000217696"/>
    </source>
</evidence>
<name>A0A0U5BM34_9BACL</name>
<dbReference type="GO" id="GO:0016020">
    <property type="term" value="C:membrane"/>
    <property type="evidence" value="ECO:0007669"/>
    <property type="project" value="UniProtKB-SubCell"/>
</dbReference>
<dbReference type="Proteomes" id="UP000217696">
    <property type="component" value="Chromosome"/>
</dbReference>
<evidence type="ECO:0000313" key="6">
    <source>
        <dbReference type="EMBL" id="BAU29246.1"/>
    </source>
</evidence>
<keyword evidence="3" id="KW-0812">Transmembrane</keyword>
<dbReference type="PANTHER" id="PTHR30238:SF4">
    <property type="entry name" value="SLL1022 PROTEIN"/>
    <property type="match status" value="1"/>
</dbReference>
<keyword evidence="4" id="KW-1133">Transmembrane helix</keyword>
<dbReference type="PANTHER" id="PTHR30238">
    <property type="entry name" value="MEMBRANE BOUND PREDICTED REDOX MODULATOR"/>
    <property type="match status" value="1"/>
</dbReference>
<organism evidence="6 7">
    <name type="scientific">Aneurinibacillus soli</name>
    <dbReference type="NCBI Taxonomy" id="1500254"/>
    <lineage>
        <taxon>Bacteria</taxon>
        <taxon>Bacillati</taxon>
        <taxon>Bacillota</taxon>
        <taxon>Bacilli</taxon>
        <taxon>Bacillales</taxon>
        <taxon>Paenibacillaceae</taxon>
        <taxon>Aneurinibacillus group</taxon>
        <taxon>Aneurinibacillus</taxon>
    </lineage>
</organism>
<keyword evidence="5" id="KW-0472">Membrane</keyword>
<dbReference type="InterPro" id="IPR005496">
    <property type="entry name" value="Integral_membrane_TerC"/>
</dbReference>
<dbReference type="NCBIfam" id="TIGR03717">
    <property type="entry name" value="R_switched_YjbE"/>
    <property type="match status" value="1"/>
</dbReference>
<dbReference type="KEGG" id="asoc:CB4_03433"/>
<evidence type="ECO:0000256" key="1">
    <source>
        <dbReference type="ARBA" id="ARBA00004141"/>
    </source>
</evidence>